<sequence length="78" mass="8575">MRLTALQNGREKGRSTYRNKGVPSQCKATLPAKEVSFEVIEDVLNLLLVGVILLDRDGRALYRNMAAADIISSVQTKA</sequence>
<keyword evidence="3" id="KW-1185">Reference proteome</keyword>
<name>A0ABM9HYV8_9GAMM</name>
<evidence type="ECO:0008006" key="4">
    <source>
        <dbReference type="Google" id="ProtNLM"/>
    </source>
</evidence>
<dbReference type="EMBL" id="OX458333">
    <property type="protein sequence ID" value="CAI8774834.1"/>
    <property type="molecule type" value="Genomic_DNA"/>
</dbReference>
<evidence type="ECO:0000256" key="1">
    <source>
        <dbReference type="SAM" id="MobiDB-lite"/>
    </source>
</evidence>
<organism evidence="2 3">
    <name type="scientific">Methylocaldum szegediense</name>
    <dbReference type="NCBI Taxonomy" id="73780"/>
    <lineage>
        <taxon>Bacteria</taxon>
        <taxon>Pseudomonadati</taxon>
        <taxon>Pseudomonadota</taxon>
        <taxon>Gammaproteobacteria</taxon>
        <taxon>Methylococcales</taxon>
        <taxon>Methylococcaceae</taxon>
        <taxon>Methylocaldum</taxon>
    </lineage>
</organism>
<dbReference type="Proteomes" id="UP001162030">
    <property type="component" value="Chromosome"/>
</dbReference>
<accession>A0ABM9HYV8</accession>
<protein>
    <recommendedName>
        <fullName evidence="4">PAS domain-containing protein</fullName>
    </recommendedName>
</protein>
<feature type="region of interest" description="Disordered" evidence="1">
    <location>
        <begin position="1"/>
        <end position="23"/>
    </location>
</feature>
<proteinExistence type="predicted"/>
<evidence type="ECO:0000313" key="3">
    <source>
        <dbReference type="Proteomes" id="UP001162030"/>
    </source>
</evidence>
<gene>
    <name evidence="2" type="ORF">MSZNOR_1102</name>
</gene>
<evidence type="ECO:0000313" key="2">
    <source>
        <dbReference type="EMBL" id="CAI8774834.1"/>
    </source>
</evidence>
<reference evidence="2 3" key="1">
    <citation type="submission" date="2023-03" db="EMBL/GenBank/DDBJ databases">
        <authorList>
            <person name="Pearce D."/>
        </authorList>
    </citation>
    <scope>NUCLEOTIDE SEQUENCE [LARGE SCALE GENOMIC DNA]</scope>
    <source>
        <strain evidence="2">Msz</strain>
    </source>
</reference>